<comment type="caution">
    <text evidence="1">The sequence shown here is derived from an EMBL/GenBank/DDBJ whole genome shotgun (WGS) entry which is preliminary data.</text>
</comment>
<reference evidence="1 2" key="1">
    <citation type="submission" date="2017-03" db="EMBL/GenBank/DDBJ databases">
        <title>Whole genome sequences of fourteen strains of Bradyrhizobium canariense and one strain of Bradyrhizobium japonicum isolated from Lupinus (Papilionoideae: Genisteae) species in Algeria.</title>
        <authorList>
            <person name="Crovadore J."/>
            <person name="Chekireb D."/>
            <person name="Brachmann A."/>
            <person name="Chablais R."/>
            <person name="Cochard B."/>
            <person name="Lefort F."/>
        </authorList>
    </citation>
    <scope>NUCLEOTIDE SEQUENCE [LARGE SCALE GENOMIC DNA]</scope>
    <source>
        <strain evidence="1 2">UBMA195</strain>
    </source>
</reference>
<evidence type="ECO:0000313" key="1">
    <source>
        <dbReference type="EMBL" id="OSJ04320.1"/>
    </source>
</evidence>
<accession>A0A1X3FGV6</accession>
<evidence type="ECO:0000313" key="2">
    <source>
        <dbReference type="Proteomes" id="UP000193553"/>
    </source>
</evidence>
<gene>
    <name evidence="1" type="ORF">BSZ18_30330</name>
</gene>
<dbReference type="Proteomes" id="UP000193553">
    <property type="component" value="Unassembled WGS sequence"/>
</dbReference>
<organism evidence="1 2">
    <name type="scientific">Bradyrhizobium canariense</name>
    <dbReference type="NCBI Taxonomy" id="255045"/>
    <lineage>
        <taxon>Bacteria</taxon>
        <taxon>Pseudomonadati</taxon>
        <taxon>Pseudomonadota</taxon>
        <taxon>Alphaproteobacteria</taxon>
        <taxon>Hyphomicrobiales</taxon>
        <taxon>Nitrobacteraceae</taxon>
        <taxon>Bradyrhizobium</taxon>
    </lineage>
</organism>
<name>A0A1X3FGV6_9BRAD</name>
<protein>
    <submittedName>
        <fullName evidence="1">Uncharacterized protein</fullName>
    </submittedName>
</protein>
<proteinExistence type="predicted"/>
<sequence length="77" mass="7998">MSLTSYRAAPPRVNRCFAFVKAPGTVNEGPALFAWLASSVPKASLEGNPGQSPLGAGGMYQPGVPLERAVGTFFSTL</sequence>
<dbReference type="AlphaFoldDB" id="A0A1X3FGV6"/>
<dbReference type="EMBL" id="NAFI01000185">
    <property type="protein sequence ID" value="OSJ04320.1"/>
    <property type="molecule type" value="Genomic_DNA"/>
</dbReference>